<dbReference type="CDD" id="cd18785">
    <property type="entry name" value="SF2_C"/>
    <property type="match status" value="1"/>
</dbReference>
<proteinExistence type="predicted"/>
<dbReference type="Gene3D" id="3.40.50.300">
    <property type="entry name" value="P-loop containing nucleotide triphosphate hydrolases"/>
    <property type="match status" value="1"/>
</dbReference>
<protein>
    <recommendedName>
        <fullName evidence="1">Helicase C-terminal domain-containing protein</fullName>
    </recommendedName>
</protein>
<keyword evidence="3" id="KW-1185">Reference proteome</keyword>
<reference evidence="3" key="1">
    <citation type="journal article" date="2019" name="Int. J. Syst. Evol. Microbiol.">
        <title>The Global Catalogue of Microorganisms (GCM) 10K type strain sequencing project: providing services to taxonomists for standard genome sequencing and annotation.</title>
        <authorList>
            <consortium name="The Broad Institute Genomics Platform"/>
            <consortium name="The Broad Institute Genome Sequencing Center for Infectious Disease"/>
            <person name="Wu L."/>
            <person name="Ma J."/>
        </authorList>
    </citation>
    <scope>NUCLEOTIDE SEQUENCE [LARGE SCALE GENOMIC DNA]</scope>
    <source>
        <strain evidence="3">JCM 9933</strain>
    </source>
</reference>
<dbReference type="SUPFAM" id="SSF52540">
    <property type="entry name" value="P-loop containing nucleoside triphosphate hydrolases"/>
    <property type="match status" value="1"/>
</dbReference>
<dbReference type="Pfam" id="PF00271">
    <property type="entry name" value="Helicase_C"/>
    <property type="match status" value="1"/>
</dbReference>
<evidence type="ECO:0000259" key="1">
    <source>
        <dbReference type="PROSITE" id="PS51194"/>
    </source>
</evidence>
<evidence type="ECO:0000313" key="2">
    <source>
        <dbReference type="EMBL" id="GAA0593016.1"/>
    </source>
</evidence>
<feature type="domain" description="Helicase C-terminal" evidence="1">
    <location>
        <begin position="757"/>
        <end position="912"/>
    </location>
</feature>
<comment type="caution">
    <text evidence="2">The sequence shown here is derived from an EMBL/GenBank/DDBJ whole genome shotgun (WGS) entry which is preliminary data.</text>
</comment>
<evidence type="ECO:0000313" key="3">
    <source>
        <dbReference type="Proteomes" id="UP001501588"/>
    </source>
</evidence>
<dbReference type="EMBL" id="BAAAFZ010000053">
    <property type="protein sequence ID" value="GAA0593016.1"/>
    <property type="molecule type" value="Genomic_DNA"/>
</dbReference>
<dbReference type="PROSITE" id="PS51194">
    <property type="entry name" value="HELICASE_CTER"/>
    <property type="match status" value="1"/>
</dbReference>
<gene>
    <name evidence="2" type="ORF">GCM10009416_34290</name>
</gene>
<dbReference type="InterPro" id="IPR027417">
    <property type="entry name" value="P-loop_NTPase"/>
</dbReference>
<name>A0ABP3QMK6_9PROT</name>
<sequence>MSAVAPLMRDEEAAERFVGWLEAEVLAAARGDRDSTSENDPSGKYFLGRLASEDAVANGGLGDRGERLEPCAIGLRLRPALSGAGPWHLRARVRCLAWLRVDERAWRKSLPVDMAVDCLVGPGRGTWRFGEAELRDALRHATGTEAFTAELRVEVAPGRDGRPELIAQLVNTSPDKHPDPRVDKGTQLYECCLEVDGLATSPFKLEALPDSFRYDRDVPAYGLNVGIAAGAGRFASVDAPACSRRRPEFWPPDRPEPPDLRFATLARDPIPSLAGLVRELAAWGDEVWSGATLGRRAAEGGWSPTMAAEARQAASDFAAEVGRMEAGLRLLRSDERLARAFRLMNDAMGRSAHGRYEGWRPFQTGFLLANLSSVASPSAEAGIADIVWFATGGGKTETYLGLLVTAAFHDRLRGKSDGITAWSRFPLRMLSLQQTQRFANALAGAEMVRRAERIGGAPFSLGFFVGQSSTPNSLKHEARSDDPWDPEDDAKLARAQVLDACPFCRGKSVSVAFDRVLWRLEHRCGNTACEWPERALPVFVVDDEIYRFLPTVVVGTLDKAASIAMQASMRGFVGAPLGRCPQPGHGWTYAARSSRPAGCLVPGCPAKRPSALGCDPALFGPSFRLQDELHLLRDSLGAVDSHYEALYDDLQRELCGSPPKILASSATLSGYSKQVDVLYRREARVFPQPGPSPRDNFWATPSDRLMRRYVAVAPRGVTIEYAVDRLLSVLQGAVRRLVADPAGVCAAAGVDPSFGPMLVSLYGTDVVYGNTLRDLDAVERSAETQIRVDGPVNTASLTGRTGFDEVRQVLARLDEPEPDFRDRLHVVAASSMMSHGVDVDRLNVMVMLGLPLGSAEFIQATARVGRRWPGLVLVVHKIGRERDAAVFRDFERFVEHGDRFVEPVPVTRRSRRVLERTAAGLELARLLMLHEPAAGQPLTLISHLRRYLAATPGVLARDRDSLLEALATDAALDEGFRADLAHWFELFGRNIASPPPDARFPSDAWPKGRPMLSLRDVEEQVPVVGGRTK</sequence>
<accession>A0ABP3QMK6</accession>
<dbReference type="Proteomes" id="UP001501588">
    <property type="component" value="Unassembled WGS sequence"/>
</dbReference>
<dbReference type="InterPro" id="IPR001650">
    <property type="entry name" value="Helicase_C-like"/>
</dbReference>
<organism evidence="2 3">
    <name type="scientific">Craurococcus roseus</name>
    <dbReference type="NCBI Taxonomy" id="77585"/>
    <lineage>
        <taxon>Bacteria</taxon>
        <taxon>Pseudomonadati</taxon>
        <taxon>Pseudomonadota</taxon>
        <taxon>Alphaproteobacteria</taxon>
        <taxon>Acetobacterales</taxon>
        <taxon>Acetobacteraceae</taxon>
        <taxon>Craurococcus</taxon>
    </lineage>
</organism>